<dbReference type="InterPro" id="IPR046348">
    <property type="entry name" value="SIS_dom_sf"/>
</dbReference>
<keyword evidence="2" id="KW-0413">Isomerase</keyword>
<gene>
    <name evidence="2" type="ordered locus">Tcur_4581</name>
</gene>
<dbReference type="CDD" id="cd05006">
    <property type="entry name" value="SIS_GmhA"/>
    <property type="match status" value="1"/>
</dbReference>
<dbReference type="GO" id="GO:0097367">
    <property type="term" value="F:carbohydrate derivative binding"/>
    <property type="evidence" value="ECO:0007669"/>
    <property type="project" value="InterPro"/>
</dbReference>
<dbReference type="Gene3D" id="3.40.50.10490">
    <property type="entry name" value="Glucose-6-phosphate isomerase like protein, domain 1"/>
    <property type="match status" value="1"/>
</dbReference>
<dbReference type="SUPFAM" id="SSF53697">
    <property type="entry name" value="SIS domain"/>
    <property type="match status" value="1"/>
</dbReference>
<dbReference type="InterPro" id="IPR050099">
    <property type="entry name" value="SIS_GmhA/DiaA_subfam"/>
</dbReference>
<dbReference type="eggNOG" id="COG0279">
    <property type="taxonomic scope" value="Bacteria"/>
</dbReference>
<dbReference type="RefSeq" id="WP_012854884.1">
    <property type="nucleotide sequence ID" value="NC_013510.1"/>
</dbReference>
<dbReference type="HOGENOM" id="CLU_080999_3_0_11"/>
<evidence type="ECO:0000313" key="2">
    <source>
        <dbReference type="EMBL" id="ACZ00103.1"/>
    </source>
</evidence>
<evidence type="ECO:0000313" key="3">
    <source>
        <dbReference type="Proteomes" id="UP000001918"/>
    </source>
</evidence>
<dbReference type="Pfam" id="PF13580">
    <property type="entry name" value="SIS_2"/>
    <property type="match status" value="1"/>
</dbReference>
<sequence>MEPAASLVREAFARREEAGRALADEADAVVRAAEDMARRFRDGGRLLVFGEGGAAPDAQHVAIEFVHPVIVGKRALPAVSLAADPATLGAIAGTAGPQEVFAAQLRLLASAGDIALGLSPDGRCASVLHGLRTAAALGALTVALVGGDGGPIGAEQAVEHRLLARSGDPCTVKEVQVTTYHLLWELVQVFLERAPSPAAEGRR</sequence>
<dbReference type="OrthoDB" id="9781311at2"/>
<dbReference type="Proteomes" id="UP000001918">
    <property type="component" value="Chromosome"/>
</dbReference>
<protein>
    <submittedName>
        <fullName evidence="2">Phosphoheptose isomerase</fullName>
    </submittedName>
</protein>
<reference evidence="2 3" key="1">
    <citation type="journal article" date="2011" name="Stand. Genomic Sci.">
        <title>Complete genome sequence of Thermomonospora curvata type strain (B9).</title>
        <authorList>
            <person name="Chertkov O."/>
            <person name="Sikorski J."/>
            <person name="Nolan M."/>
            <person name="Lapidus A."/>
            <person name="Lucas S."/>
            <person name="Del Rio T.G."/>
            <person name="Tice H."/>
            <person name="Cheng J.F."/>
            <person name="Goodwin L."/>
            <person name="Pitluck S."/>
            <person name="Liolios K."/>
            <person name="Ivanova N."/>
            <person name="Mavromatis K."/>
            <person name="Mikhailova N."/>
            <person name="Ovchinnikova G."/>
            <person name="Pati A."/>
            <person name="Chen A."/>
            <person name="Palaniappan K."/>
            <person name="Djao O.D."/>
            <person name="Land M."/>
            <person name="Hauser L."/>
            <person name="Chang Y.J."/>
            <person name="Jeffries C.D."/>
            <person name="Brettin T."/>
            <person name="Han C."/>
            <person name="Detter J.C."/>
            <person name="Rohde M."/>
            <person name="Goker M."/>
            <person name="Woyke T."/>
            <person name="Bristow J."/>
            <person name="Eisen J.A."/>
            <person name="Markowitz V."/>
            <person name="Hugenholtz P."/>
            <person name="Klenk H.P."/>
            <person name="Kyrpides N.C."/>
        </authorList>
    </citation>
    <scope>NUCLEOTIDE SEQUENCE [LARGE SCALE GENOMIC DNA]</scope>
    <source>
        <strain evidence="3">ATCC 19995 / DSM 43183 / JCM 3096 / KCTC 9072 / NBRC 15933 / NCIMB 10081 / Henssen B9</strain>
    </source>
</reference>
<keyword evidence="3" id="KW-1185">Reference proteome</keyword>
<dbReference type="GO" id="GO:0016853">
    <property type="term" value="F:isomerase activity"/>
    <property type="evidence" value="ECO:0007669"/>
    <property type="project" value="UniProtKB-KW"/>
</dbReference>
<name>D1A5B7_THECD</name>
<organism evidence="2 3">
    <name type="scientific">Thermomonospora curvata (strain ATCC 19995 / DSM 43183 / JCM 3096 / KCTC 9072 / NBRC 15933 / NCIMB 10081 / Henssen B9)</name>
    <dbReference type="NCBI Taxonomy" id="471852"/>
    <lineage>
        <taxon>Bacteria</taxon>
        <taxon>Bacillati</taxon>
        <taxon>Actinomycetota</taxon>
        <taxon>Actinomycetes</taxon>
        <taxon>Streptosporangiales</taxon>
        <taxon>Thermomonosporaceae</taxon>
        <taxon>Thermomonospora</taxon>
    </lineage>
</organism>
<dbReference type="EMBL" id="CP001738">
    <property type="protein sequence ID" value="ACZ00103.1"/>
    <property type="molecule type" value="Genomic_DNA"/>
</dbReference>
<feature type="domain" description="SIS" evidence="1">
    <location>
        <begin position="36"/>
        <end position="193"/>
    </location>
</feature>
<dbReference type="GO" id="GO:1901135">
    <property type="term" value="P:carbohydrate derivative metabolic process"/>
    <property type="evidence" value="ECO:0007669"/>
    <property type="project" value="InterPro"/>
</dbReference>
<accession>D1A5B7</accession>
<dbReference type="KEGG" id="tcu:Tcur_4581"/>
<dbReference type="InterPro" id="IPR001347">
    <property type="entry name" value="SIS_dom"/>
</dbReference>
<dbReference type="PANTHER" id="PTHR30390:SF6">
    <property type="entry name" value="DNAA INITIATOR-ASSOCIATING PROTEIN DIAA"/>
    <property type="match status" value="1"/>
</dbReference>
<dbReference type="PANTHER" id="PTHR30390">
    <property type="entry name" value="SEDOHEPTULOSE 7-PHOSPHATE ISOMERASE / DNAA INITIATOR-ASSOCIATING FACTOR FOR REPLICATION INITIATION"/>
    <property type="match status" value="1"/>
</dbReference>
<evidence type="ECO:0000259" key="1">
    <source>
        <dbReference type="PROSITE" id="PS51464"/>
    </source>
</evidence>
<proteinExistence type="predicted"/>
<dbReference type="AlphaFoldDB" id="D1A5B7"/>
<dbReference type="PROSITE" id="PS51464">
    <property type="entry name" value="SIS"/>
    <property type="match status" value="1"/>
</dbReference>
<dbReference type="STRING" id="471852.Tcur_4581"/>
<dbReference type="InterPro" id="IPR035461">
    <property type="entry name" value="GmhA/DiaA"/>
</dbReference>